<evidence type="ECO:0000313" key="3">
    <source>
        <dbReference type="EMBL" id="MFD0943194.1"/>
    </source>
</evidence>
<evidence type="ECO:0000256" key="2">
    <source>
        <dbReference type="SAM" id="Phobius"/>
    </source>
</evidence>
<dbReference type="EMBL" id="JBHTJF010000022">
    <property type="protein sequence ID" value="MFD0943194.1"/>
    <property type="molecule type" value="Genomic_DNA"/>
</dbReference>
<protein>
    <submittedName>
        <fullName evidence="3">YtxH domain-containing protein</fullName>
    </submittedName>
</protein>
<keyword evidence="2" id="KW-0472">Membrane</keyword>
<accession>A0ABW3H1W7</accession>
<dbReference type="InterPro" id="IPR024623">
    <property type="entry name" value="YtxH"/>
</dbReference>
<proteinExistence type="predicted"/>
<name>A0ABW3H1W7_9BACL</name>
<reference evidence="4" key="1">
    <citation type="journal article" date="2019" name="Int. J. Syst. Evol. Microbiol.">
        <title>The Global Catalogue of Microorganisms (GCM) 10K type strain sequencing project: providing services to taxonomists for standard genome sequencing and annotation.</title>
        <authorList>
            <consortium name="The Broad Institute Genomics Platform"/>
            <consortium name="The Broad Institute Genome Sequencing Center for Infectious Disease"/>
            <person name="Wu L."/>
            <person name="Ma J."/>
        </authorList>
    </citation>
    <scope>NUCLEOTIDE SEQUENCE [LARGE SCALE GENOMIC DNA]</scope>
    <source>
        <strain evidence="4">CCUG 63563</strain>
    </source>
</reference>
<sequence>MTNEKEYVNTYGNPSYEHRPSAKESYEAESGVGSFLVGATLGALAGAVTALLLAPKSGREMREDISTQAIELKDKTIELSAVAKEKAEGFAQATKEKTDELTQAAKEKTDELTQTAKEKTDEVTKAIKEKTGEVVDKVKGEQEAPLDDGTASTEGEEPLEEQPKEEEK</sequence>
<keyword evidence="4" id="KW-1185">Reference proteome</keyword>
<feature type="region of interest" description="Disordered" evidence="1">
    <location>
        <begin position="1"/>
        <end position="24"/>
    </location>
</feature>
<keyword evidence="2" id="KW-1133">Transmembrane helix</keyword>
<gene>
    <name evidence="3" type="ORF">ACFQ0V_05350</name>
</gene>
<dbReference type="Proteomes" id="UP001596976">
    <property type="component" value="Unassembled WGS sequence"/>
</dbReference>
<organism evidence="3 4">
    <name type="scientific">Savagea faecisuis</name>
    <dbReference type="NCBI Taxonomy" id="1274803"/>
    <lineage>
        <taxon>Bacteria</taxon>
        <taxon>Bacillati</taxon>
        <taxon>Bacillota</taxon>
        <taxon>Bacilli</taxon>
        <taxon>Bacillales</taxon>
        <taxon>Caryophanaceae</taxon>
        <taxon>Savagea</taxon>
    </lineage>
</organism>
<comment type="caution">
    <text evidence="3">The sequence shown here is derived from an EMBL/GenBank/DDBJ whole genome shotgun (WGS) entry which is preliminary data.</text>
</comment>
<dbReference type="Pfam" id="PF12732">
    <property type="entry name" value="YtxH"/>
    <property type="match status" value="1"/>
</dbReference>
<feature type="transmembrane region" description="Helical" evidence="2">
    <location>
        <begin position="32"/>
        <end position="54"/>
    </location>
</feature>
<feature type="region of interest" description="Disordered" evidence="1">
    <location>
        <begin position="89"/>
        <end position="168"/>
    </location>
</feature>
<dbReference type="PANTHER" id="PTHR35792">
    <property type="entry name" value="GENERAL STRESS PROTEIN"/>
    <property type="match status" value="1"/>
</dbReference>
<dbReference type="Gene3D" id="1.20.120.20">
    <property type="entry name" value="Apolipoprotein"/>
    <property type="match status" value="1"/>
</dbReference>
<evidence type="ECO:0000256" key="1">
    <source>
        <dbReference type="SAM" id="MobiDB-lite"/>
    </source>
</evidence>
<dbReference type="InterPro" id="IPR052928">
    <property type="entry name" value="Desiccation-related_membrane"/>
</dbReference>
<dbReference type="RefSeq" id="WP_381010632.1">
    <property type="nucleotide sequence ID" value="NZ_JBHTJF010000022.1"/>
</dbReference>
<keyword evidence="2" id="KW-0812">Transmembrane</keyword>
<dbReference type="PANTHER" id="PTHR35792:SF1">
    <property type="entry name" value="SLL0268 PROTEIN"/>
    <property type="match status" value="1"/>
</dbReference>
<feature type="compositionally biased region" description="Basic and acidic residues" evidence="1">
    <location>
        <begin position="89"/>
        <end position="142"/>
    </location>
</feature>
<evidence type="ECO:0000313" key="4">
    <source>
        <dbReference type="Proteomes" id="UP001596976"/>
    </source>
</evidence>